<dbReference type="PANTHER" id="PTHR34406">
    <property type="entry name" value="PROTEIN YCEI"/>
    <property type="match status" value="1"/>
</dbReference>
<dbReference type="AlphaFoldDB" id="A0A841H5R2"/>
<protein>
    <submittedName>
        <fullName evidence="2">Polyisoprenoid-binding protein YceI</fullName>
    </submittedName>
</protein>
<dbReference type="InterPro" id="IPR007372">
    <property type="entry name" value="Lipid/polyisoprenoid-bd_YceI"/>
</dbReference>
<dbReference type="RefSeq" id="WP_170032924.1">
    <property type="nucleotide sequence ID" value="NZ_JABDTL010000001.1"/>
</dbReference>
<keyword evidence="3" id="KW-1185">Reference proteome</keyword>
<comment type="caution">
    <text evidence="2">The sequence shown here is derived from an EMBL/GenBank/DDBJ whole genome shotgun (WGS) entry which is preliminary data.</text>
</comment>
<dbReference type="Gene3D" id="2.40.128.110">
    <property type="entry name" value="Lipid/polyisoprenoid-binding, YceI-like"/>
    <property type="match status" value="1"/>
</dbReference>
<dbReference type="Pfam" id="PF04264">
    <property type="entry name" value="YceI"/>
    <property type="match status" value="1"/>
</dbReference>
<dbReference type="InterPro" id="IPR036761">
    <property type="entry name" value="TTHA0802/YceI-like_sf"/>
</dbReference>
<gene>
    <name evidence="2" type="ORF">HNQ61_004961</name>
</gene>
<dbReference type="EMBL" id="JACHIA010000023">
    <property type="protein sequence ID" value="MBB6073294.1"/>
    <property type="molecule type" value="Genomic_DNA"/>
</dbReference>
<accession>A0A841H5R2</accession>
<reference evidence="2 3" key="1">
    <citation type="submission" date="2020-08" db="EMBL/GenBank/DDBJ databases">
        <title>Genomic Encyclopedia of Type Strains, Phase IV (KMG-IV): sequencing the most valuable type-strain genomes for metagenomic binning, comparative biology and taxonomic classification.</title>
        <authorList>
            <person name="Goeker M."/>
        </authorList>
    </citation>
    <scope>NUCLEOTIDE SEQUENCE [LARGE SCALE GENOMIC DNA]</scope>
    <source>
        <strain evidence="2 3">DSM 29007</strain>
    </source>
</reference>
<dbReference type="Proteomes" id="UP000582837">
    <property type="component" value="Unassembled WGS sequence"/>
</dbReference>
<evidence type="ECO:0000313" key="2">
    <source>
        <dbReference type="EMBL" id="MBB6073294.1"/>
    </source>
</evidence>
<sequence length="183" mass="19942">MSNSTEATSGVTTWNIDPAHTTVEFSVKHLMISTVRGHFGAVTGTIALDEANPLNSTVTAEIDVTSIDTRQAQRDEHLRSADFFDVAQFPSIKFTSTRVERDGDHYDVIGNLTIRDVTKEVVLHTSDEGRAGDPWGGQRAAFSATTKVDRRDFGLTYNQVLETGGVMVGTDIKISLEIQAVKA</sequence>
<organism evidence="2 3">
    <name type="scientific">Longimicrobium terrae</name>
    <dbReference type="NCBI Taxonomy" id="1639882"/>
    <lineage>
        <taxon>Bacteria</taxon>
        <taxon>Pseudomonadati</taxon>
        <taxon>Gemmatimonadota</taxon>
        <taxon>Longimicrobiia</taxon>
        <taxon>Longimicrobiales</taxon>
        <taxon>Longimicrobiaceae</taxon>
        <taxon>Longimicrobium</taxon>
    </lineage>
</organism>
<evidence type="ECO:0000259" key="1">
    <source>
        <dbReference type="SMART" id="SM00867"/>
    </source>
</evidence>
<dbReference type="SMART" id="SM00867">
    <property type="entry name" value="YceI"/>
    <property type="match status" value="1"/>
</dbReference>
<proteinExistence type="predicted"/>
<dbReference type="PANTHER" id="PTHR34406:SF1">
    <property type="entry name" value="PROTEIN YCEI"/>
    <property type="match status" value="1"/>
</dbReference>
<feature type="domain" description="Lipid/polyisoprenoid-binding YceI-like" evidence="1">
    <location>
        <begin position="13"/>
        <end position="181"/>
    </location>
</feature>
<name>A0A841H5R2_9BACT</name>
<evidence type="ECO:0000313" key="3">
    <source>
        <dbReference type="Proteomes" id="UP000582837"/>
    </source>
</evidence>
<dbReference type="SUPFAM" id="SSF101874">
    <property type="entry name" value="YceI-like"/>
    <property type="match status" value="1"/>
</dbReference>